<reference evidence="3" key="1">
    <citation type="submission" date="2022-03" db="EMBL/GenBank/DDBJ databases">
        <title>Identification of a novel bacterium isolated from mangrove sediments.</title>
        <authorList>
            <person name="Pan X."/>
        </authorList>
    </citation>
    <scope>NUCLEOTIDE SEQUENCE</scope>
    <source>
        <strain evidence="3">B1949</strain>
    </source>
</reference>
<dbReference type="InterPro" id="IPR036663">
    <property type="entry name" value="Fumarylacetoacetase_C_sf"/>
</dbReference>
<organism evidence="3 4">
    <name type="scientific">Novosphingobium organovorum</name>
    <dbReference type="NCBI Taxonomy" id="2930092"/>
    <lineage>
        <taxon>Bacteria</taxon>
        <taxon>Pseudomonadati</taxon>
        <taxon>Pseudomonadota</taxon>
        <taxon>Alphaproteobacteria</taxon>
        <taxon>Sphingomonadales</taxon>
        <taxon>Sphingomonadaceae</taxon>
        <taxon>Novosphingobium</taxon>
    </lineage>
</organism>
<evidence type="ECO:0000313" key="3">
    <source>
        <dbReference type="EMBL" id="MCJ2184284.1"/>
    </source>
</evidence>
<dbReference type="InterPro" id="IPR011234">
    <property type="entry name" value="Fumarylacetoacetase-like_C"/>
</dbReference>
<protein>
    <submittedName>
        <fullName evidence="3">Fumarylacetoacetate hydrolase family protein</fullName>
    </submittedName>
</protein>
<evidence type="ECO:0000313" key="4">
    <source>
        <dbReference type="Proteomes" id="UP001162881"/>
    </source>
</evidence>
<keyword evidence="4" id="KW-1185">Reference proteome</keyword>
<comment type="caution">
    <text evidence="3">The sequence shown here is derived from an EMBL/GenBank/DDBJ whole genome shotgun (WGS) entry which is preliminary data.</text>
</comment>
<evidence type="ECO:0000259" key="2">
    <source>
        <dbReference type="Pfam" id="PF01557"/>
    </source>
</evidence>
<proteinExistence type="predicted"/>
<dbReference type="EMBL" id="JALHLF010000089">
    <property type="protein sequence ID" value="MCJ2184284.1"/>
    <property type="molecule type" value="Genomic_DNA"/>
</dbReference>
<keyword evidence="3" id="KW-0378">Hydrolase</keyword>
<gene>
    <name evidence="3" type="ORF">MTR62_16530</name>
</gene>
<sequence length="281" mass="28388">MAPQDAPEGGPLAGGADAARGEAVAQAFVAARRAAQGLAAYPGTPPADMGAAYAIQDRAIVIDGRAVAGWKVGKINPPDDARLGTNRLAGPIFADTVHTLAPGEERAMPVFADGFGAAEAEFLLHVAPGWDGRVPATNAEVPALVDAVHIGIEIASSPYPAINADGPPVTASDFGNNHGLLIGPALGHGAHSDFDAIEVRLSIGGETVGCATSATMLDGPLGAVRFLLENLAARGIDCAQGTWVSTGAVTGVHPVSPGDRVEAEFAGHGTLRCRIEAAKGY</sequence>
<dbReference type="Gene3D" id="3.90.850.10">
    <property type="entry name" value="Fumarylacetoacetase-like, C-terminal domain"/>
    <property type="match status" value="1"/>
</dbReference>
<dbReference type="InterPro" id="IPR050772">
    <property type="entry name" value="Hydratase-Decarb/MhpD_sf"/>
</dbReference>
<dbReference type="PANTHER" id="PTHR30143:SF0">
    <property type="entry name" value="2-KETO-4-PENTENOATE HYDRATASE"/>
    <property type="match status" value="1"/>
</dbReference>
<dbReference type="SUPFAM" id="SSF56529">
    <property type="entry name" value="FAH"/>
    <property type="match status" value="1"/>
</dbReference>
<dbReference type="RefSeq" id="WP_244022967.1">
    <property type="nucleotide sequence ID" value="NZ_JALHLF010000089.1"/>
</dbReference>
<dbReference type="PANTHER" id="PTHR30143">
    <property type="entry name" value="ACID HYDRATASE"/>
    <property type="match status" value="1"/>
</dbReference>
<accession>A0ABT0BGX9</accession>
<dbReference type="Proteomes" id="UP001162881">
    <property type="component" value="Unassembled WGS sequence"/>
</dbReference>
<dbReference type="Pfam" id="PF01557">
    <property type="entry name" value="FAA_hydrolase"/>
    <property type="match status" value="1"/>
</dbReference>
<evidence type="ECO:0000256" key="1">
    <source>
        <dbReference type="ARBA" id="ARBA00023239"/>
    </source>
</evidence>
<feature type="domain" description="Fumarylacetoacetase-like C-terminal" evidence="2">
    <location>
        <begin position="178"/>
        <end position="275"/>
    </location>
</feature>
<keyword evidence="1" id="KW-0456">Lyase</keyword>
<dbReference type="GO" id="GO:0016787">
    <property type="term" value="F:hydrolase activity"/>
    <property type="evidence" value="ECO:0007669"/>
    <property type="project" value="UniProtKB-KW"/>
</dbReference>
<name>A0ABT0BGX9_9SPHN</name>